<gene>
    <name evidence="4" type="ORF">K444DRAFT_502112</name>
</gene>
<organism evidence="4 5">
    <name type="scientific">Hyaloscypha bicolor E</name>
    <dbReference type="NCBI Taxonomy" id="1095630"/>
    <lineage>
        <taxon>Eukaryota</taxon>
        <taxon>Fungi</taxon>
        <taxon>Dikarya</taxon>
        <taxon>Ascomycota</taxon>
        <taxon>Pezizomycotina</taxon>
        <taxon>Leotiomycetes</taxon>
        <taxon>Helotiales</taxon>
        <taxon>Hyaloscyphaceae</taxon>
        <taxon>Hyaloscypha</taxon>
        <taxon>Hyaloscypha bicolor</taxon>
    </lineage>
</organism>
<name>A0A2J6T9G3_9HELO</name>
<dbReference type="STRING" id="1095630.A0A2J6T9G3"/>
<accession>A0A2J6T9G3</accession>
<dbReference type="EMBL" id="KZ613813">
    <property type="protein sequence ID" value="PMD59657.1"/>
    <property type="molecule type" value="Genomic_DNA"/>
</dbReference>
<dbReference type="Gene3D" id="3.40.50.1110">
    <property type="entry name" value="SGNH hydrolase"/>
    <property type="match status" value="1"/>
</dbReference>
<dbReference type="GO" id="GO:0016787">
    <property type="term" value="F:hydrolase activity"/>
    <property type="evidence" value="ECO:0007669"/>
    <property type="project" value="UniProtKB-KW"/>
</dbReference>
<sequence>VYLAGDSTMSHYAASSAIQGWGDWLPYSLSLSLVNKAIGGRSARSFTVENRFAEISKLVQPGDFVVIEFGHNDGGSPKSNDNGRSDCPGTGTVTCTLTNGTVVKTFDAYMSEAAEMFVKLGAYVVISSQTPNNPWEGGNFSYVPGRFVSGAALAVKNVGSVNVTLVDHGQYVANAFKALGKEAVDAMYPNDHTHTNAAGADVVSKAFVKSLVCGLILRRQLL</sequence>
<dbReference type="InParanoid" id="A0A2J6T9G3"/>
<dbReference type="PANTHER" id="PTHR43695:SF1">
    <property type="entry name" value="RHAMNOGALACTURONAN ACETYLESTERASE"/>
    <property type="match status" value="1"/>
</dbReference>
<proteinExistence type="inferred from homology"/>
<reference evidence="4 5" key="1">
    <citation type="submission" date="2016-04" db="EMBL/GenBank/DDBJ databases">
        <title>A degradative enzymes factory behind the ericoid mycorrhizal symbiosis.</title>
        <authorList>
            <consortium name="DOE Joint Genome Institute"/>
            <person name="Martino E."/>
            <person name="Morin E."/>
            <person name="Grelet G."/>
            <person name="Kuo A."/>
            <person name="Kohler A."/>
            <person name="Daghino S."/>
            <person name="Barry K."/>
            <person name="Choi C."/>
            <person name="Cichocki N."/>
            <person name="Clum A."/>
            <person name="Copeland A."/>
            <person name="Hainaut M."/>
            <person name="Haridas S."/>
            <person name="Labutti K."/>
            <person name="Lindquist E."/>
            <person name="Lipzen A."/>
            <person name="Khouja H.-R."/>
            <person name="Murat C."/>
            <person name="Ohm R."/>
            <person name="Olson A."/>
            <person name="Spatafora J."/>
            <person name="Veneault-Fourrey C."/>
            <person name="Henrissat B."/>
            <person name="Grigoriev I."/>
            <person name="Martin F."/>
            <person name="Perotto S."/>
        </authorList>
    </citation>
    <scope>NUCLEOTIDE SEQUENCE [LARGE SCALE GENOMIC DNA]</scope>
    <source>
        <strain evidence="4 5">E</strain>
    </source>
</reference>
<keyword evidence="2" id="KW-0378">Hydrolase</keyword>
<dbReference type="InterPro" id="IPR013830">
    <property type="entry name" value="SGNH_hydro"/>
</dbReference>
<dbReference type="RefSeq" id="XP_024736561.1">
    <property type="nucleotide sequence ID" value="XM_024873353.1"/>
</dbReference>
<feature type="domain" description="SGNH hydrolase-type esterase" evidence="3">
    <location>
        <begin position="4"/>
        <end position="201"/>
    </location>
</feature>
<dbReference type="InterPro" id="IPR037459">
    <property type="entry name" value="RhgT-like"/>
</dbReference>
<dbReference type="InterPro" id="IPR036514">
    <property type="entry name" value="SGNH_hydro_sf"/>
</dbReference>
<protein>
    <submittedName>
        <fullName evidence="4">Carbohydrate esterase family 12 protein</fullName>
    </submittedName>
</protein>
<feature type="non-terminal residue" evidence="4">
    <location>
        <position position="1"/>
    </location>
</feature>
<dbReference type="SUPFAM" id="SSF52266">
    <property type="entry name" value="SGNH hydrolase"/>
    <property type="match status" value="1"/>
</dbReference>
<evidence type="ECO:0000313" key="5">
    <source>
        <dbReference type="Proteomes" id="UP000235371"/>
    </source>
</evidence>
<dbReference type="Proteomes" id="UP000235371">
    <property type="component" value="Unassembled WGS sequence"/>
</dbReference>
<dbReference type="OrthoDB" id="2141316at2759"/>
<feature type="non-terminal residue" evidence="4">
    <location>
        <position position="222"/>
    </location>
</feature>
<dbReference type="Pfam" id="PF13472">
    <property type="entry name" value="Lipase_GDSL_2"/>
    <property type="match status" value="1"/>
</dbReference>
<dbReference type="AlphaFoldDB" id="A0A2J6T9G3"/>
<evidence type="ECO:0000256" key="2">
    <source>
        <dbReference type="ARBA" id="ARBA00022801"/>
    </source>
</evidence>
<keyword evidence="5" id="KW-1185">Reference proteome</keyword>
<evidence type="ECO:0000259" key="3">
    <source>
        <dbReference type="Pfam" id="PF13472"/>
    </source>
</evidence>
<dbReference type="PANTHER" id="PTHR43695">
    <property type="entry name" value="PUTATIVE (AFU_ORTHOLOGUE AFUA_2G17250)-RELATED"/>
    <property type="match status" value="1"/>
</dbReference>
<evidence type="ECO:0000313" key="4">
    <source>
        <dbReference type="EMBL" id="PMD59657.1"/>
    </source>
</evidence>
<evidence type="ECO:0000256" key="1">
    <source>
        <dbReference type="ARBA" id="ARBA00008668"/>
    </source>
</evidence>
<dbReference type="GeneID" id="36581433"/>
<comment type="similarity">
    <text evidence="1">Belongs to the 'GDSL' lipolytic enzyme family.</text>
</comment>